<dbReference type="Proteomes" id="UP000094444">
    <property type="component" value="Unassembled WGS sequence"/>
</dbReference>
<dbReference type="SUPFAM" id="SSF52317">
    <property type="entry name" value="Class I glutamine amidotransferase-like"/>
    <property type="match status" value="1"/>
</dbReference>
<comment type="caution">
    <text evidence="1">The sequence shown here is derived from an EMBL/GenBank/DDBJ whole genome shotgun (WGS) entry which is preliminary data.</text>
</comment>
<dbReference type="GO" id="GO:0016740">
    <property type="term" value="F:transferase activity"/>
    <property type="evidence" value="ECO:0007669"/>
    <property type="project" value="UniProtKB-KW"/>
</dbReference>
<dbReference type="EMBL" id="MAVT02002821">
    <property type="protein sequence ID" value="POS68993.1"/>
    <property type="molecule type" value="Genomic_DNA"/>
</dbReference>
<organism evidence="1 2">
    <name type="scientific">Diaporthe helianthi</name>
    <dbReference type="NCBI Taxonomy" id="158607"/>
    <lineage>
        <taxon>Eukaryota</taxon>
        <taxon>Fungi</taxon>
        <taxon>Dikarya</taxon>
        <taxon>Ascomycota</taxon>
        <taxon>Pezizomycotina</taxon>
        <taxon>Sordariomycetes</taxon>
        <taxon>Sordariomycetidae</taxon>
        <taxon>Diaporthales</taxon>
        <taxon>Diaporthaceae</taxon>
        <taxon>Diaporthe</taxon>
    </lineage>
</organism>
<reference evidence="1" key="1">
    <citation type="submission" date="2017-09" db="EMBL/GenBank/DDBJ databases">
        <title>Polyketide synthases of a Diaporthe helianthi virulent isolate.</title>
        <authorList>
            <person name="Baroncelli R."/>
        </authorList>
    </citation>
    <scope>NUCLEOTIDE SEQUENCE [LARGE SCALE GENOMIC DNA]</scope>
    <source>
        <strain evidence="1">7/96</strain>
    </source>
</reference>
<dbReference type="Gene3D" id="3.40.50.880">
    <property type="match status" value="1"/>
</dbReference>
<name>A0A2P5HFH7_DIAHE</name>
<sequence>MAFRVAILANFDPDEQGGSEMLSRMTTLLRYSRTSATEITIHAAIRGDAFPDPYEYDLVILTGGPFNLLKHTEENERPEWVRRTLGWIQETVKIHEASGLSEPGSKKKAKLDIQKNHALVVTHPGPYLTPVASGSSSQNEVLLSHSPPILTFQGHPEMDAALARLFAGFATGGASDRADWVPSEGLKGIDDIHDGEAILRRVVAWAGE</sequence>
<evidence type="ECO:0000313" key="1">
    <source>
        <dbReference type="EMBL" id="POS68993.1"/>
    </source>
</evidence>
<proteinExistence type="predicted"/>
<keyword evidence="1" id="KW-0315">Glutamine amidotransferase</keyword>
<dbReference type="AlphaFoldDB" id="A0A2P5HFH7"/>
<dbReference type="STRING" id="158607.A0A2P5HFH7"/>
<evidence type="ECO:0000313" key="2">
    <source>
        <dbReference type="Proteomes" id="UP000094444"/>
    </source>
</evidence>
<accession>A0A2P5HFH7</accession>
<gene>
    <name evidence="1" type="ORF">DHEL01_v212614</name>
</gene>
<dbReference type="OrthoDB" id="92161at2759"/>
<protein>
    <submittedName>
        <fullName evidence="1">Glutamine amidotransferase class-I</fullName>
    </submittedName>
</protein>
<keyword evidence="2" id="KW-1185">Reference proteome</keyword>
<dbReference type="InParanoid" id="A0A2P5HFH7"/>
<dbReference type="InterPro" id="IPR029062">
    <property type="entry name" value="Class_I_gatase-like"/>
</dbReference>